<keyword evidence="2" id="KW-1185">Reference proteome</keyword>
<organism evidence="1 2">
    <name type="scientific">Kickxella alabastrina</name>
    <dbReference type="NCBI Taxonomy" id="61397"/>
    <lineage>
        <taxon>Eukaryota</taxon>
        <taxon>Fungi</taxon>
        <taxon>Fungi incertae sedis</taxon>
        <taxon>Zoopagomycota</taxon>
        <taxon>Kickxellomycotina</taxon>
        <taxon>Kickxellomycetes</taxon>
        <taxon>Kickxellales</taxon>
        <taxon>Kickxellaceae</taxon>
        <taxon>Kickxella</taxon>
    </lineage>
</organism>
<comment type="caution">
    <text evidence="1">The sequence shown here is derived from an EMBL/GenBank/DDBJ whole genome shotgun (WGS) entry which is preliminary data.</text>
</comment>
<gene>
    <name evidence="1" type="ORF">LPJ66_006480</name>
</gene>
<proteinExistence type="predicted"/>
<protein>
    <submittedName>
        <fullName evidence="1">Uncharacterized protein</fullName>
    </submittedName>
</protein>
<sequence>MYMCALCVEGPVQLPTLGSVLCPTPMSLDVDEDPHETVFVAAPEWVLSQDQSVAIRKNFQIRGTMPLLNAPKNTTQDQGHNQGNNACECAIEINDKDVWICSKCERSCHTLCYKQDKPGSPCLTCRIKGDCTTMSAFYLRQLMLTRRMSSMLQHKPNGKLAWLVKSLGSKDSKARDTTKIAQALDIVEVNRTIRPFAFKLIPGTMSQVAGLLFSEDIKVLETVIAQPFRDIVTDRSAKK</sequence>
<reference evidence="1" key="1">
    <citation type="submission" date="2022-07" db="EMBL/GenBank/DDBJ databases">
        <title>Phylogenomic reconstructions and comparative analyses of Kickxellomycotina fungi.</title>
        <authorList>
            <person name="Reynolds N.K."/>
            <person name="Stajich J.E."/>
            <person name="Barry K."/>
            <person name="Grigoriev I.V."/>
            <person name="Crous P."/>
            <person name="Smith M.E."/>
        </authorList>
    </citation>
    <scope>NUCLEOTIDE SEQUENCE</scope>
    <source>
        <strain evidence="1">Benny 63K</strain>
    </source>
</reference>
<evidence type="ECO:0000313" key="2">
    <source>
        <dbReference type="Proteomes" id="UP001150581"/>
    </source>
</evidence>
<dbReference type="Proteomes" id="UP001150581">
    <property type="component" value="Unassembled WGS sequence"/>
</dbReference>
<evidence type="ECO:0000313" key="1">
    <source>
        <dbReference type="EMBL" id="KAJ1892216.1"/>
    </source>
</evidence>
<name>A0ACC1IBI4_9FUNG</name>
<dbReference type="EMBL" id="JANBPG010001031">
    <property type="protein sequence ID" value="KAJ1892216.1"/>
    <property type="molecule type" value="Genomic_DNA"/>
</dbReference>
<accession>A0ACC1IBI4</accession>